<gene>
    <name evidence="1" type="ORF">BET01_13545</name>
</gene>
<organism evidence="1 2">
    <name type="scientific">Lacrimispora algidixylanolytica</name>
    <dbReference type="NCBI Taxonomy" id="94868"/>
    <lineage>
        <taxon>Bacteria</taxon>
        <taxon>Bacillati</taxon>
        <taxon>Bacillota</taxon>
        <taxon>Clostridia</taxon>
        <taxon>Lachnospirales</taxon>
        <taxon>Lachnospiraceae</taxon>
        <taxon>Lacrimispora</taxon>
    </lineage>
</organism>
<protein>
    <recommendedName>
        <fullName evidence="3">Glucose/Sorbosone dehydrogenase domain-containing protein</fullName>
    </recommendedName>
</protein>
<dbReference type="InterPro" id="IPR011041">
    <property type="entry name" value="Quinoprot_gluc/sorb_DH_b-prop"/>
</dbReference>
<dbReference type="Gene3D" id="2.120.10.30">
    <property type="entry name" value="TolB, C-terminal domain"/>
    <property type="match status" value="1"/>
</dbReference>
<dbReference type="PANTHER" id="PTHR33546">
    <property type="entry name" value="LARGE, MULTIFUNCTIONAL SECRETED PROTEIN-RELATED"/>
    <property type="match status" value="1"/>
</dbReference>
<keyword evidence="2" id="KW-1185">Reference proteome</keyword>
<sequence>MFERHLDPSDIYILRGYGIEVFINNLDSPSSMVFDEEGNILISDSGRATGEPRILKSANGHLETIAEDFVTPISGINYLNGVLYVSHRGFITKIYKDGTRQNIIMGLPSNGDHVNSPVTFSPDNKLYFGQGTVTNSGVVGNDNKWVTVSPLLCDYTGDYVMLNGQNFLTDNILTEAVTDDPALTGAFSPYGIPNIEFEIRRRYIKASGSILRANLDGSNLEQVAWGFRDPAFLNFDNSGQLYSVNNGFNPVGSRPIENASDDFYYITPNQWYGWPDFSGGEPVDSPRYTPATGTQPTLIFKNQPNVPPRPYVRFPPNSTLSSFQFNYNRSFSTYGDVYVTEFGSTIDGHFGEGTPYAGSGHRVSKIDMKARNISTFAINKNGFPSSIARSGGLERPVHLLFGPDGAMYIVDMGYNLDGDPSVFIPRTGVVWRVYRTAESI</sequence>
<comment type="caution">
    <text evidence="1">The sequence shown here is derived from an EMBL/GenBank/DDBJ whole genome shotgun (WGS) entry which is preliminary data.</text>
</comment>
<accession>A0A419T835</accession>
<dbReference type="AlphaFoldDB" id="A0A419T835"/>
<evidence type="ECO:0000313" key="1">
    <source>
        <dbReference type="EMBL" id="RKD33714.1"/>
    </source>
</evidence>
<dbReference type="EMBL" id="MCIA01000006">
    <property type="protein sequence ID" value="RKD33714.1"/>
    <property type="molecule type" value="Genomic_DNA"/>
</dbReference>
<dbReference type="Proteomes" id="UP000284277">
    <property type="component" value="Unassembled WGS sequence"/>
</dbReference>
<reference evidence="1 2" key="1">
    <citation type="submission" date="2016-08" db="EMBL/GenBank/DDBJ databases">
        <title>A new outlook on sporulation: Clostridium algidixylanolyticum.</title>
        <authorList>
            <person name="Poppleton D.I."/>
            <person name="Gribaldo S."/>
        </authorList>
    </citation>
    <scope>NUCLEOTIDE SEQUENCE [LARGE SCALE GENOMIC DNA]</scope>
    <source>
        <strain evidence="1 2">SPL73</strain>
    </source>
</reference>
<name>A0A419T835_9FIRM</name>
<evidence type="ECO:0000313" key="2">
    <source>
        <dbReference type="Proteomes" id="UP000284277"/>
    </source>
</evidence>
<dbReference type="SUPFAM" id="SSF50952">
    <property type="entry name" value="Soluble quinoprotein glucose dehydrogenase"/>
    <property type="match status" value="1"/>
</dbReference>
<dbReference type="PANTHER" id="PTHR33546:SF1">
    <property type="entry name" value="LARGE, MULTIFUNCTIONAL SECRETED PROTEIN"/>
    <property type="match status" value="1"/>
</dbReference>
<evidence type="ECO:0008006" key="3">
    <source>
        <dbReference type="Google" id="ProtNLM"/>
    </source>
</evidence>
<dbReference type="InterPro" id="IPR011042">
    <property type="entry name" value="6-blade_b-propeller_TolB-like"/>
</dbReference>
<proteinExistence type="predicted"/>